<dbReference type="Pfam" id="PF00754">
    <property type="entry name" value="F5_F8_type_C"/>
    <property type="match status" value="2"/>
</dbReference>
<dbReference type="EMBL" id="JAOQIO010000016">
    <property type="protein sequence ID" value="MCU6792055.1"/>
    <property type="molecule type" value="Genomic_DNA"/>
</dbReference>
<reference evidence="3 4" key="1">
    <citation type="submission" date="2022-09" db="EMBL/GenBank/DDBJ databases">
        <authorList>
            <person name="Han X.L."/>
            <person name="Wang Q."/>
            <person name="Lu T."/>
        </authorList>
    </citation>
    <scope>NUCLEOTIDE SEQUENCE [LARGE SCALE GENOMIC DNA]</scope>
    <source>
        <strain evidence="3 4">WQ 127069</strain>
    </source>
</reference>
<feature type="signal peptide" evidence="1">
    <location>
        <begin position="1"/>
        <end position="28"/>
    </location>
</feature>
<dbReference type="PROSITE" id="PS50022">
    <property type="entry name" value="FA58C_3"/>
    <property type="match status" value="2"/>
</dbReference>
<evidence type="ECO:0000259" key="2">
    <source>
        <dbReference type="PROSITE" id="PS50022"/>
    </source>
</evidence>
<dbReference type="InterPro" id="IPR039513">
    <property type="entry name" value="PL-6"/>
</dbReference>
<dbReference type="Proteomes" id="UP001652445">
    <property type="component" value="Unassembled WGS sequence"/>
</dbReference>
<name>A0ABT2UBS5_9BACL</name>
<gene>
    <name evidence="3" type="ORF">OB236_07935</name>
</gene>
<dbReference type="InterPro" id="IPR006626">
    <property type="entry name" value="PbH1"/>
</dbReference>
<comment type="caution">
    <text evidence="3">The sequence shown here is derived from an EMBL/GenBank/DDBJ whole genome shotgun (WGS) entry which is preliminary data.</text>
</comment>
<keyword evidence="1" id="KW-0732">Signal</keyword>
<dbReference type="Gene3D" id="2.160.20.10">
    <property type="entry name" value="Single-stranded right-handed beta-helix, Pectin lyase-like"/>
    <property type="match status" value="1"/>
</dbReference>
<evidence type="ECO:0000256" key="1">
    <source>
        <dbReference type="SAM" id="SignalP"/>
    </source>
</evidence>
<feature type="chain" id="PRO_5045681510" evidence="1">
    <location>
        <begin position="29"/>
        <end position="775"/>
    </location>
</feature>
<proteinExistence type="predicted"/>
<sequence>MVKRKQVCALVVFIYLMVTMLPISATYAADAEFIIPITNVTASGNDGNEPKNVLDGNLTTRWSSSGDGQWIQFDLGTDLKKLAYVKMAFLNGDTRTSTFDIQTSTDNVTFTTVRSNVTSSLSASLQTFDFTDVDPVRYVKIIGHGNSVNAWNSYTEVEIYGDASTNNAAVDVKLTVPAASISDSGNDGNVPANTVDGNTATRWSSNGDGQWIQYDLGSSKTVSYIKLAPFNGAARTFTFDILTSADNVTFTTARSNVTSSLSDALQTFDFPDVSNARYVRIVGHGNSSSTWNSYSEVEIYGHSEASTGVVNVSTAAQLATAISNASAGTTIVLANGNYSASGPIQIAGKNGTASSPIKLIAANQGQAIINGGAFFYVQNSSYVTLEGLKFTQPGSSTNASFDKSAVILDGSNNIRLTRNLFALSESGTNSMWVQVRGVNSHHNQIDHNDFGGKKDTAPLIAYEGDGNGNISQYDTIEYNYFHDVGPWVANGKETIRLGLSGISLSNGYNTIQYNLFENCDGEPEIVSVKSSNNTVRYNTFKTSKGGLTSRHGHSNSFYGNFFLGDGVETEEAGIRIYGNDHKIYNNYMENLTQSAIIIDSGSFDGGTGGYPPNPTPTQLTAQWKVYRAQVVNNTIVNSTSGIIVGSGKTYAPEDVKVANNIVKNSTGTLYNEAATTNTVFEGNLGYGSTLNNKSRTTAEIRLADPLFRTFNGLQKLSSTSTAAINSAVGSYTYVTTDMDGETRSINDVGADEYSASTAIPVVHQLSPSEVGTNAP</sequence>
<organism evidence="3 4">
    <name type="scientific">Paenibacillus baimaensis</name>
    <dbReference type="NCBI Taxonomy" id="2982185"/>
    <lineage>
        <taxon>Bacteria</taxon>
        <taxon>Bacillati</taxon>
        <taxon>Bacillota</taxon>
        <taxon>Bacilli</taxon>
        <taxon>Bacillales</taxon>
        <taxon>Paenibacillaceae</taxon>
        <taxon>Paenibacillus</taxon>
    </lineage>
</organism>
<feature type="domain" description="F5/8 type C" evidence="2">
    <location>
        <begin position="157"/>
        <end position="302"/>
    </location>
</feature>
<dbReference type="InterPro" id="IPR000421">
    <property type="entry name" value="FA58C"/>
</dbReference>
<dbReference type="SUPFAM" id="SSF49785">
    <property type="entry name" value="Galactose-binding domain-like"/>
    <property type="match status" value="2"/>
</dbReference>
<evidence type="ECO:0000313" key="4">
    <source>
        <dbReference type="Proteomes" id="UP001652445"/>
    </source>
</evidence>
<dbReference type="SUPFAM" id="SSF51126">
    <property type="entry name" value="Pectin lyase-like"/>
    <property type="match status" value="1"/>
</dbReference>
<protein>
    <submittedName>
        <fullName evidence="3">Discoidin domain-containing protein</fullName>
    </submittedName>
</protein>
<keyword evidence="4" id="KW-1185">Reference proteome</keyword>
<dbReference type="InterPro" id="IPR011050">
    <property type="entry name" value="Pectin_lyase_fold/virulence"/>
</dbReference>
<evidence type="ECO:0000313" key="3">
    <source>
        <dbReference type="EMBL" id="MCU6792055.1"/>
    </source>
</evidence>
<dbReference type="RefSeq" id="WP_262683454.1">
    <property type="nucleotide sequence ID" value="NZ_JAOQIO010000016.1"/>
</dbReference>
<dbReference type="Pfam" id="PF14592">
    <property type="entry name" value="Chondroitinas_B"/>
    <property type="match status" value="1"/>
</dbReference>
<dbReference type="Gene3D" id="2.60.120.260">
    <property type="entry name" value="Galactose-binding domain-like"/>
    <property type="match status" value="2"/>
</dbReference>
<dbReference type="SMART" id="SM00710">
    <property type="entry name" value="PbH1"/>
    <property type="match status" value="6"/>
</dbReference>
<feature type="domain" description="F5/8 type C" evidence="2">
    <location>
        <begin position="16"/>
        <end position="141"/>
    </location>
</feature>
<dbReference type="InterPro" id="IPR008979">
    <property type="entry name" value="Galactose-bd-like_sf"/>
</dbReference>
<accession>A0ABT2UBS5</accession>
<dbReference type="CDD" id="cd14251">
    <property type="entry name" value="PL-6"/>
    <property type="match status" value="1"/>
</dbReference>
<dbReference type="InterPro" id="IPR012334">
    <property type="entry name" value="Pectin_lyas_fold"/>
</dbReference>